<gene>
    <name evidence="1" type="ORF">KPL71_002063</name>
</gene>
<keyword evidence="2" id="KW-1185">Reference proteome</keyword>
<organism evidence="1 2">
    <name type="scientific">Citrus sinensis</name>
    <name type="common">Sweet orange</name>
    <name type="synonym">Citrus aurantium var. sinensis</name>
    <dbReference type="NCBI Taxonomy" id="2711"/>
    <lineage>
        <taxon>Eukaryota</taxon>
        <taxon>Viridiplantae</taxon>
        <taxon>Streptophyta</taxon>
        <taxon>Embryophyta</taxon>
        <taxon>Tracheophyta</taxon>
        <taxon>Spermatophyta</taxon>
        <taxon>Magnoliopsida</taxon>
        <taxon>eudicotyledons</taxon>
        <taxon>Gunneridae</taxon>
        <taxon>Pentapetalae</taxon>
        <taxon>rosids</taxon>
        <taxon>malvids</taxon>
        <taxon>Sapindales</taxon>
        <taxon>Rutaceae</taxon>
        <taxon>Aurantioideae</taxon>
        <taxon>Citrus</taxon>
    </lineage>
</organism>
<comment type="caution">
    <text evidence="1">The sequence shown here is derived from an EMBL/GenBank/DDBJ whole genome shotgun (WGS) entry which is preliminary data.</text>
</comment>
<dbReference type="Proteomes" id="UP000829398">
    <property type="component" value="Chromosome 1"/>
</dbReference>
<evidence type="ECO:0000313" key="1">
    <source>
        <dbReference type="EMBL" id="KAH9804237.1"/>
    </source>
</evidence>
<proteinExistence type="predicted"/>
<dbReference type="EMBL" id="CM039170">
    <property type="protein sequence ID" value="KAH9804237.1"/>
    <property type="molecule type" value="Genomic_DNA"/>
</dbReference>
<reference evidence="2" key="1">
    <citation type="journal article" date="2023" name="Hortic. Res.">
        <title>A chromosome-level phased genome enabling allele-level studies in sweet orange: a case study on citrus Huanglongbing tolerance.</title>
        <authorList>
            <person name="Wu B."/>
            <person name="Yu Q."/>
            <person name="Deng Z."/>
            <person name="Duan Y."/>
            <person name="Luo F."/>
            <person name="Gmitter F. Jr."/>
        </authorList>
    </citation>
    <scope>NUCLEOTIDE SEQUENCE [LARGE SCALE GENOMIC DNA]</scope>
    <source>
        <strain evidence="2">cv. Valencia</strain>
    </source>
</reference>
<name>A0ACB8P280_CITSI</name>
<accession>A0ACB8P280</accession>
<sequence>MLVRSWSDLPMRLLSEIFQKLTDCVDISHCAAVCLSWQSLLRTLYRQLVCLQSPFLLLSSSSHYSSCTLFNAQTNKLHQIFLPQLKESWCSSSHDGWLLIIPFRREKNLCLLNPFTRDRVELPPHLVESSSGKAKDLRVVTSTSPLDPECVVLAIDEQKLYSCRPGDKSWTKVVTNYKGVCNHSWGDTVSYKGEFYAEYGCRIFHIKVNGSGGVVEAVDLPVPYVVYDFNSYLVELKGELVLVQITIENRFRKDYSLSGVRVYRLDWHRKQWIKVKNIGSNNTALLLGKHDSTSLCVTDFTGFLKANCIYFITIHQEMVILHQFSSTWTFTPPNWLRVESAEIMASKHDQIDYVAPWPIIEEHFVKVLHKIAKNGLLTSTWEEMAWAAISDNMFEEFGKRYTISALKFKYDHLCRLHHEFSKLLAHTGMVWDPKTNKVRADEDVWESYIKKNPFGKRFKSKGFEYSHLFDEIIAHTHQPSQSYKTKIELTIRGVSDAAEVYFDIKGGVESIFDNKRHCSLNKLKDILAQQRKQRQFDYESSINSTSKTSSEANEEFRKQEHHALVFEDASIEECIKILEAMDDLDEDVYIKGCQKLISVDWRRMFVAISDATKREWLYSLI</sequence>
<evidence type="ECO:0000313" key="2">
    <source>
        <dbReference type="Proteomes" id="UP000829398"/>
    </source>
</evidence>
<protein>
    <submittedName>
        <fullName evidence="1">F-box protein</fullName>
    </submittedName>
</protein>